<dbReference type="InterPro" id="IPR005754">
    <property type="entry name" value="Sortase"/>
</dbReference>
<dbReference type="InterPro" id="IPR009835">
    <property type="entry name" value="SrtB"/>
</dbReference>
<keyword evidence="1" id="KW-0378">Hydrolase</keyword>
<dbReference type="RefSeq" id="WP_138002163.1">
    <property type="nucleotide sequence ID" value="NZ_QGQD01000035.1"/>
</dbReference>
<keyword evidence="5" id="KW-1185">Reference proteome</keyword>
<dbReference type="GO" id="GO:0016787">
    <property type="term" value="F:hydrolase activity"/>
    <property type="evidence" value="ECO:0007669"/>
    <property type="project" value="UniProtKB-KW"/>
</dbReference>
<feature type="active site" description="Proton donor/acceptor" evidence="2">
    <location>
        <position position="183"/>
    </location>
</feature>
<organism evidence="4 5">
    <name type="scientific">Robinsoniella peoriensis</name>
    <dbReference type="NCBI Taxonomy" id="180332"/>
    <lineage>
        <taxon>Bacteria</taxon>
        <taxon>Bacillati</taxon>
        <taxon>Bacillota</taxon>
        <taxon>Clostridia</taxon>
        <taxon>Lachnospirales</taxon>
        <taxon>Lachnospiraceae</taxon>
        <taxon>Robinsoniella</taxon>
    </lineage>
</organism>
<dbReference type="SUPFAM" id="SSF63817">
    <property type="entry name" value="Sortase"/>
    <property type="match status" value="1"/>
</dbReference>
<keyword evidence="3" id="KW-1133">Transmembrane helix</keyword>
<dbReference type="EMBL" id="QGQD01000035">
    <property type="protein sequence ID" value="TLD01631.1"/>
    <property type="molecule type" value="Genomic_DNA"/>
</dbReference>
<evidence type="ECO:0000313" key="4">
    <source>
        <dbReference type="EMBL" id="TLD01631.1"/>
    </source>
</evidence>
<accession>A0A4U8Q9K6</accession>
<evidence type="ECO:0000256" key="2">
    <source>
        <dbReference type="PIRSR" id="PIRSR605754-1"/>
    </source>
</evidence>
<comment type="caution">
    <text evidence="4">The sequence shown here is derived from an EMBL/GenBank/DDBJ whole genome shotgun (WGS) entry which is preliminary data.</text>
</comment>
<keyword evidence="3" id="KW-0472">Membrane</keyword>
<evidence type="ECO:0000256" key="3">
    <source>
        <dbReference type="SAM" id="Phobius"/>
    </source>
</evidence>
<name>A0A4U8Q9K6_9FIRM</name>
<feature type="transmembrane region" description="Helical" evidence="3">
    <location>
        <begin position="33"/>
        <end position="53"/>
    </location>
</feature>
<dbReference type="AlphaFoldDB" id="A0A4U8Q9K6"/>
<dbReference type="Gene3D" id="2.40.260.10">
    <property type="entry name" value="Sortase"/>
    <property type="match status" value="1"/>
</dbReference>
<gene>
    <name evidence="4" type="ORF">DSM106044_01486</name>
</gene>
<dbReference type="CDD" id="cd05826">
    <property type="entry name" value="Sortase_B"/>
    <property type="match status" value="1"/>
</dbReference>
<sequence length="293" mass="34164">MARRKQELEEELKSFELKNRPEIEEKKGISNKIFNLLILVLIFIMIYSFFQLYQTNADYSDGKEEYQKLEEEVVEQIPEQMKTIEKEKKDGIRKNAGETPAKENKLTAPISVDFKTLKQKNSQILAWIYIEALDISYPVVQGKDNDYYLHRTIEGNYNFAGSIFMDWENSNDFKDCNTVIYGHNMADGSMFGKLKKMTLEGAYDRNPYVWILTEDNNYRYEIFSAQVVTVANECYTLFAQPDDNYLSFLERMSLNSGIQTEKKDFNIDNRVLTLSTCTGDGTNQDRYVVQAVR</sequence>
<dbReference type="Proteomes" id="UP000306509">
    <property type="component" value="Unassembled WGS sequence"/>
</dbReference>
<proteinExistence type="predicted"/>
<feature type="active site" description="Acyl-thioester intermediate" evidence="2">
    <location>
        <position position="277"/>
    </location>
</feature>
<dbReference type="NCBIfam" id="TIGR03064">
    <property type="entry name" value="sortase_srtB"/>
    <property type="match status" value="1"/>
</dbReference>
<dbReference type="STRING" id="180332.GCA_000797495_05654"/>
<dbReference type="InterPro" id="IPR023365">
    <property type="entry name" value="Sortase_dom-sf"/>
</dbReference>
<dbReference type="Pfam" id="PF04203">
    <property type="entry name" value="Sortase"/>
    <property type="match status" value="1"/>
</dbReference>
<reference evidence="4 5" key="1">
    <citation type="journal article" date="2019" name="Anaerobe">
        <title>Detection of Robinsoniella peoriensis in multiple bone samples of a trauma patient.</title>
        <authorList>
            <person name="Schrottner P."/>
            <person name="Hartwich K."/>
            <person name="Bunk B."/>
            <person name="Schober I."/>
            <person name="Helbig S."/>
            <person name="Rudolph W.W."/>
            <person name="Gunzer F."/>
        </authorList>
    </citation>
    <scope>NUCLEOTIDE SEQUENCE [LARGE SCALE GENOMIC DNA]</scope>
    <source>
        <strain evidence="4 5">DSM 106044</strain>
    </source>
</reference>
<evidence type="ECO:0000313" key="5">
    <source>
        <dbReference type="Proteomes" id="UP000306509"/>
    </source>
</evidence>
<keyword evidence="3" id="KW-0812">Transmembrane</keyword>
<evidence type="ECO:0000256" key="1">
    <source>
        <dbReference type="ARBA" id="ARBA00022801"/>
    </source>
</evidence>
<protein>
    <submittedName>
        <fullName evidence="4">Sortase, SrtB family</fullName>
    </submittedName>
</protein>